<dbReference type="KEGG" id="lbi:LEPBI_I0137"/>
<sequence length="203" mass="23914">MKKVIVFIFLVISCKSSDQIYLNQNKENFTSLLNSNSMEIQNLIPKQYEMVSVKKDGPFPYNYALKNQSNGVEIRYFIKSYKEKWEHYQEFIKNNPNAVLVKPSDEGYVQDFILNLMNLAGENPKIQSNPLPEKVLANTFNANWGSNSLFEFDPKLKFNYKYCNLIVLHKNEMADAYIYFLGNDYRLVLEQSSEHFENVRFRK</sequence>
<keyword evidence="2" id="KW-1185">Reference proteome</keyword>
<dbReference type="RefSeq" id="WP_012387173.1">
    <property type="nucleotide sequence ID" value="NC_010602.1"/>
</dbReference>
<proteinExistence type="predicted"/>
<accession>B0SJX5</accession>
<dbReference type="STRING" id="456481.LEPBI_I0137"/>
<dbReference type="OrthoDB" id="327837at2"/>
<dbReference type="HOGENOM" id="CLU_1347517_0_0_12"/>
<organism evidence="1 2">
    <name type="scientific">Leptospira biflexa serovar Patoc (strain Patoc 1 / ATCC 23582 / Paris)</name>
    <dbReference type="NCBI Taxonomy" id="456481"/>
    <lineage>
        <taxon>Bacteria</taxon>
        <taxon>Pseudomonadati</taxon>
        <taxon>Spirochaetota</taxon>
        <taxon>Spirochaetia</taxon>
        <taxon>Leptospirales</taxon>
        <taxon>Leptospiraceae</taxon>
        <taxon>Leptospira</taxon>
    </lineage>
</organism>
<evidence type="ECO:0000313" key="1">
    <source>
        <dbReference type="EMBL" id="ABZ96283.1"/>
    </source>
</evidence>
<dbReference type="EMBL" id="CP000786">
    <property type="protein sequence ID" value="ABZ96283.1"/>
    <property type="molecule type" value="Genomic_DNA"/>
</dbReference>
<name>B0SJX5_LEPBP</name>
<dbReference type="BioCyc" id="LBIF456481:LEPBI_RS00685-MONOMER"/>
<reference evidence="1 2" key="1">
    <citation type="journal article" date="2008" name="PLoS ONE">
        <title>Genome sequence of the saprophyte Leptospira biflexa provides insights into the evolution of Leptospira and the pathogenesis of leptospirosis.</title>
        <authorList>
            <person name="Picardeau M."/>
            <person name="Bulach D.M."/>
            <person name="Bouchier C."/>
            <person name="Zuerner R.L."/>
            <person name="Zidane N."/>
            <person name="Wilson P.J."/>
            <person name="Creno S."/>
            <person name="Kuczek E.S."/>
            <person name="Bommezzadri S."/>
            <person name="Davis J.C."/>
            <person name="McGrath A."/>
            <person name="Johnson M.J."/>
            <person name="Boursaux-Eude C."/>
            <person name="Seemann T."/>
            <person name="Rouy Z."/>
            <person name="Coppel R.L."/>
            <person name="Rood J.I."/>
            <person name="Lajus A."/>
            <person name="Davies J.K."/>
            <person name="Medigue C."/>
            <person name="Adler B."/>
        </authorList>
    </citation>
    <scope>NUCLEOTIDE SEQUENCE [LARGE SCALE GENOMIC DNA]</scope>
    <source>
        <strain evidence="2">Patoc 1 / ATCC 23582 / Paris</strain>
    </source>
</reference>
<protein>
    <submittedName>
        <fullName evidence="1">Uncharacterized protein</fullName>
    </submittedName>
</protein>
<dbReference type="Proteomes" id="UP000001847">
    <property type="component" value="Chromosome I"/>
</dbReference>
<gene>
    <name evidence="1" type="ordered locus">LEPBI_I0137</name>
</gene>
<evidence type="ECO:0000313" key="2">
    <source>
        <dbReference type="Proteomes" id="UP000001847"/>
    </source>
</evidence>
<dbReference type="AlphaFoldDB" id="B0SJX5"/>